<comment type="caution">
    <text evidence="3">The sequence shown here is derived from an EMBL/GenBank/DDBJ whole genome shotgun (WGS) entry which is preliminary data.</text>
</comment>
<name>A0A926HVD5_9FIRM</name>
<evidence type="ECO:0000313" key="4">
    <source>
        <dbReference type="Proteomes" id="UP000611762"/>
    </source>
</evidence>
<gene>
    <name evidence="3" type="ORF">H8698_11140</name>
</gene>
<proteinExistence type="predicted"/>
<feature type="region of interest" description="Disordered" evidence="1">
    <location>
        <begin position="99"/>
        <end position="198"/>
    </location>
</feature>
<keyword evidence="4" id="KW-1185">Reference proteome</keyword>
<dbReference type="AlphaFoldDB" id="A0A926HVD5"/>
<reference evidence="3" key="1">
    <citation type="submission" date="2020-08" db="EMBL/GenBank/DDBJ databases">
        <title>Genome public.</title>
        <authorList>
            <person name="Liu C."/>
            <person name="Sun Q."/>
        </authorList>
    </citation>
    <scope>NUCLEOTIDE SEQUENCE</scope>
    <source>
        <strain evidence="3">H8</strain>
    </source>
</reference>
<evidence type="ECO:0000259" key="2">
    <source>
        <dbReference type="Pfam" id="PF14285"/>
    </source>
</evidence>
<feature type="compositionally biased region" description="Polar residues" evidence="1">
    <location>
        <begin position="126"/>
        <end position="136"/>
    </location>
</feature>
<dbReference type="InterPro" id="IPR025377">
    <property type="entry name" value="DUF4367"/>
</dbReference>
<evidence type="ECO:0000256" key="1">
    <source>
        <dbReference type="SAM" id="MobiDB-lite"/>
    </source>
</evidence>
<dbReference type="Proteomes" id="UP000611762">
    <property type="component" value="Unassembled WGS sequence"/>
</dbReference>
<organism evidence="3 4">
    <name type="scientific">Congzhengia minquanensis</name>
    <dbReference type="NCBI Taxonomy" id="2763657"/>
    <lineage>
        <taxon>Bacteria</taxon>
        <taxon>Bacillati</taxon>
        <taxon>Bacillota</taxon>
        <taxon>Clostridia</taxon>
        <taxon>Eubacteriales</taxon>
        <taxon>Oscillospiraceae</taxon>
        <taxon>Congzhengia</taxon>
    </lineage>
</organism>
<accession>A0A926HVD5</accession>
<dbReference type="EMBL" id="JACRSU010000004">
    <property type="protein sequence ID" value="MBC8541532.1"/>
    <property type="molecule type" value="Genomic_DNA"/>
</dbReference>
<evidence type="ECO:0000313" key="3">
    <source>
        <dbReference type="EMBL" id="MBC8541532.1"/>
    </source>
</evidence>
<feature type="domain" description="DUF4367" evidence="2">
    <location>
        <begin position="215"/>
        <end position="318"/>
    </location>
</feature>
<sequence>MMNRYKASMDKIVLSDEMKAKVMNAALSHKKNRKKIIYRRIRYGSLAACVLLFLCLAPVLKKVPFGGQSALPEEFVPTEPPAQQTSNAPTAERDEIVTAEKPTPPASQEKPAVKTPAGKPEKPKTGNGQSDGSAQTARPDGSANKPDTPQQSAPPADAEPGGNASSGVLPPLESQLPSDGEPPEDTLPSVNGGNPMQGAEEFSELHALAGFDFFVPGYMPEGHQITNMSQLGKDFIQVDYESEDDRLTYRTGTGSGDISGDYNAYELTETEQFGENAVTVKSSGGLCKVAVWQNGPAVFSITSSHGILKEELKAIILNLVFIEE</sequence>
<dbReference type="Pfam" id="PF14285">
    <property type="entry name" value="DUF4367"/>
    <property type="match status" value="1"/>
</dbReference>
<protein>
    <submittedName>
        <fullName evidence="3">DUF4367 domain-containing protein</fullName>
    </submittedName>
</protein>